<name>A0A0C3IGB1_PISTI</name>
<reference evidence="1 2" key="1">
    <citation type="submission" date="2014-04" db="EMBL/GenBank/DDBJ databases">
        <authorList>
            <consortium name="DOE Joint Genome Institute"/>
            <person name="Kuo A."/>
            <person name="Kohler A."/>
            <person name="Costa M.D."/>
            <person name="Nagy L.G."/>
            <person name="Floudas D."/>
            <person name="Copeland A."/>
            <person name="Barry K.W."/>
            <person name="Cichocki N."/>
            <person name="Veneault-Fourrey C."/>
            <person name="LaButti K."/>
            <person name="Lindquist E.A."/>
            <person name="Lipzen A."/>
            <person name="Lundell T."/>
            <person name="Morin E."/>
            <person name="Murat C."/>
            <person name="Sun H."/>
            <person name="Tunlid A."/>
            <person name="Henrissat B."/>
            <person name="Grigoriev I.V."/>
            <person name="Hibbett D.S."/>
            <person name="Martin F."/>
            <person name="Nordberg H.P."/>
            <person name="Cantor M.N."/>
            <person name="Hua S.X."/>
        </authorList>
    </citation>
    <scope>NUCLEOTIDE SEQUENCE [LARGE SCALE GENOMIC DNA]</scope>
    <source>
        <strain evidence="1 2">Marx 270</strain>
    </source>
</reference>
<dbReference type="AlphaFoldDB" id="A0A0C3IGB1"/>
<keyword evidence="2" id="KW-1185">Reference proteome</keyword>
<dbReference type="HOGENOM" id="CLU_1372697_0_0_1"/>
<dbReference type="EMBL" id="KN832054">
    <property type="protein sequence ID" value="KIN96077.1"/>
    <property type="molecule type" value="Genomic_DNA"/>
</dbReference>
<evidence type="ECO:0000313" key="2">
    <source>
        <dbReference type="Proteomes" id="UP000054217"/>
    </source>
</evidence>
<proteinExistence type="predicted"/>
<organism evidence="1 2">
    <name type="scientific">Pisolithus tinctorius Marx 270</name>
    <dbReference type="NCBI Taxonomy" id="870435"/>
    <lineage>
        <taxon>Eukaryota</taxon>
        <taxon>Fungi</taxon>
        <taxon>Dikarya</taxon>
        <taxon>Basidiomycota</taxon>
        <taxon>Agaricomycotina</taxon>
        <taxon>Agaricomycetes</taxon>
        <taxon>Agaricomycetidae</taxon>
        <taxon>Boletales</taxon>
        <taxon>Sclerodermatineae</taxon>
        <taxon>Pisolithaceae</taxon>
        <taxon>Pisolithus</taxon>
    </lineage>
</organism>
<reference evidence="2" key="2">
    <citation type="submission" date="2015-01" db="EMBL/GenBank/DDBJ databases">
        <title>Evolutionary Origins and Diversification of the Mycorrhizal Mutualists.</title>
        <authorList>
            <consortium name="DOE Joint Genome Institute"/>
            <consortium name="Mycorrhizal Genomics Consortium"/>
            <person name="Kohler A."/>
            <person name="Kuo A."/>
            <person name="Nagy L.G."/>
            <person name="Floudas D."/>
            <person name="Copeland A."/>
            <person name="Barry K.W."/>
            <person name="Cichocki N."/>
            <person name="Veneault-Fourrey C."/>
            <person name="LaButti K."/>
            <person name="Lindquist E.A."/>
            <person name="Lipzen A."/>
            <person name="Lundell T."/>
            <person name="Morin E."/>
            <person name="Murat C."/>
            <person name="Riley R."/>
            <person name="Ohm R."/>
            <person name="Sun H."/>
            <person name="Tunlid A."/>
            <person name="Henrissat B."/>
            <person name="Grigoriev I.V."/>
            <person name="Hibbett D.S."/>
            <person name="Martin F."/>
        </authorList>
    </citation>
    <scope>NUCLEOTIDE SEQUENCE [LARGE SCALE GENOMIC DNA]</scope>
    <source>
        <strain evidence="2">Marx 270</strain>
    </source>
</reference>
<evidence type="ECO:0000313" key="1">
    <source>
        <dbReference type="EMBL" id="KIN96077.1"/>
    </source>
</evidence>
<protein>
    <submittedName>
        <fullName evidence="1">Uncharacterized protein</fullName>
    </submittedName>
</protein>
<dbReference type="Proteomes" id="UP000054217">
    <property type="component" value="Unassembled WGS sequence"/>
</dbReference>
<accession>A0A0C3IGB1</accession>
<gene>
    <name evidence="1" type="ORF">M404DRAFT_291807</name>
</gene>
<sequence>MGRNHARPAPLRSVSDIAAPSIRGQMTWIDDLIDSLFSVLHRCHNRIVFLGGSSSFQFQCLLSPLLFLRGAWSKSELACDLVQGSPTHLESCKLSRLLSFSVLVLGLWSSDLQTCLPPTDTKLQVWLWNYDKNVGSIVPSTYPPQPYRLTTYSRVLLGGTTRAGLCVLGPDRLYLLLPTSAIPRYDRTAGSSTTTADRI</sequence>
<dbReference type="InParanoid" id="A0A0C3IGB1"/>